<reference evidence="3 4" key="1">
    <citation type="submission" date="2024-04" db="EMBL/GenBank/DDBJ databases">
        <title>Phyllosticta paracitricarpa is synonymous to the EU quarantine fungus P. citricarpa based on phylogenomic analyses.</title>
        <authorList>
            <consortium name="Lawrence Berkeley National Laboratory"/>
            <person name="Van ingen-buijs V.A."/>
            <person name="Van westerhoven A.C."/>
            <person name="Haridas S."/>
            <person name="Skiadas P."/>
            <person name="Martin F."/>
            <person name="Groenewald J.Z."/>
            <person name="Crous P.W."/>
            <person name="Seidl M.F."/>
        </authorList>
    </citation>
    <scope>NUCLEOTIDE SEQUENCE [LARGE SCALE GENOMIC DNA]</scope>
    <source>
        <strain evidence="3 4">CPC 17464</strain>
    </source>
</reference>
<dbReference type="Pfam" id="PF06985">
    <property type="entry name" value="HET"/>
    <property type="match status" value="1"/>
</dbReference>
<gene>
    <name evidence="3" type="ORF">J3D65DRAFT_432431</name>
</gene>
<evidence type="ECO:0000256" key="1">
    <source>
        <dbReference type="SAM" id="MobiDB-lite"/>
    </source>
</evidence>
<dbReference type="Proteomes" id="UP001360953">
    <property type="component" value="Unassembled WGS sequence"/>
</dbReference>
<dbReference type="GeneID" id="92029108"/>
<evidence type="ECO:0000313" key="3">
    <source>
        <dbReference type="EMBL" id="KAK7535008.1"/>
    </source>
</evidence>
<dbReference type="RefSeq" id="XP_066653733.1">
    <property type="nucleotide sequence ID" value="XM_066796202.1"/>
</dbReference>
<organism evidence="3 4">
    <name type="scientific">Phyllosticta citribraziliensis</name>
    <dbReference type="NCBI Taxonomy" id="989973"/>
    <lineage>
        <taxon>Eukaryota</taxon>
        <taxon>Fungi</taxon>
        <taxon>Dikarya</taxon>
        <taxon>Ascomycota</taxon>
        <taxon>Pezizomycotina</taxon>
        <taxon>Dothideomycetes</taxon>
        <taxon>Dothideomycetes incertae sedis</taxon>
        <taxon>Botryosphaeriales</taxon>
        <taxon>Phyllostictaceae</taxon>
        <taxon>Phyllosticta</taxon>
    </lineage>
</organism>
<comment type="caution">
    <text evidence="3">The sequence shown here is derived from an EMBL/GenBank/DDBJ whole genome shotgun (WGS) entry which is preliminary data.</text>
</comment>
<accession>A0ABR1LK45</accession>
<dbReference type="EMBL" id="JBBPEH010000008">
    <property type="protein sequence ID" value="KAK7535008.1"/>
    <property type="molecule type" value="Genomic_DNA"/>
</dbReference>
<dbReference type="InterPro" id="IPR052895">
    <property type="entry name" value="HetReg/Transcr_Mod"/>
</dbReference>
<keyword evidence="4" id="KW-1185">Reference proteome</keyword>
<dbReference type="PANTHER" id="PTHR24148:SF64">
    <property type="entry name" value="HETEROKARYON INCOMPATIBILITY DOMAIN-CONTAINING PROTEIN"/>
    <property type="match status" value="1"/>
</dbReference>
<name>A0ABR1LK45_9PEZI</name>
<protein>
    <submittedName>
        <fullName evidence="3">Heterokaryon incompatibility protein-domain-containing protein</fullName>
    </submittedName>
</protein>
<sequence>MSQHAQVYRHKPLRSTATTRLVLIQPAGSTTAGIAIELIEVFPNGPTKYDALSYTWGDNKLEKSVMCKGRRLFLTSNLHQALKRFRHPTETVTMWIDQLCIDQGNILERNRQVSFMGRIFKCAQKVVVWLGEDMQIESNSATRLDLKPGLRLAKQILDMLQDEPELKFDWECMIDHPGVLPKAGSKAWQALAAVLRRPWFMRMWVIQEVVLSSQIEVVCGRSVFTWEEMGQIVGYLDCEEYQSTTGNSSTVAELPFTRINRMKEQHGNEEMPDLFDLLMRCRRQTSSDPRDKIFALLELGQHEMDPDYSKTTRDVYTDFASFVVRDAQRTRSCCDHALGDPYYMGCCSGGSKDQQRFERITTMLRCAGSINQGQELPTWVPDWSVNLKLQPFDFGGCQEQRSHAYALGELRVRHDASLSLPGRIYDTIKAAGSLHLDFRNVPDPKAERVLIARWFSECESIAAENHLPYPTSGKPSHTILMKILDKNGVIVESVSQPQLPCEQSDKLGRPSSTHGYHRRSSGSLIDDLANPPWILPVSHYESKMGVALGRVLFTTTCGWMGLAPFGTREGDVIFVMLGCNIPFVLRPTKGGFALIGECYTYGIMGEQDNFGQDIAVQDVVII</sequence>
<dbReference type="InterPro" id="IPR010730">
    <property type="entry name" value="HET"/>
</dbReference>
<dbReference type="PANTHER" id="PTHR24148">
    <property type="entry name" value="ANKYRIN REPEAT DOMAIN-CONTAINING PROTEIN 39 HOMOLOG-RELATED"/>
    <property type="match status" value="1"/>
</dbReference>
<evidence type="ECO:0000313" key="4">
    <source>
        <dbReference type="Proteomes" id="UP001360953"/>
    </source>
</evidence>
<proteinExistence type="predicted"/>
<feature type="domain" description="Heterokaryon incompatibility" evidence="2">
    <location>
        <begin position="49"/>
        <end position="208"/>
    </location>
</feature>
<evidence type="ECO:0000259" key="2">
    <source>
        <dbReference type="Pfam" id="PF06985"/>
    </source>
</evidence>
<dbReference type="Pfam" id="PF26639">
    <property type="entry name" value="Het-6_barrel"/>
    <property type="match status" value="1"/>
</dbReference>
<feature type="region of interest" description="Disordered" evidence="1">
    <location>
        <begin position="500"/>
        <end position="523"/>
    </location>
</feature>